<dbReference type="GO" id="GO:0005634">
    <property type="term" value="C:nucleus"/>
    <property type="evidence" value="ECO:0007669"/>
    <property type="project" value="InterPro"/>
</dbReference>
<gene>
    <name evidence="3" type="ORF">M6B38_324080</name>
</gene>
<dbReference type="GO" id="GO:0003677">
    <property type="term" value="F:DNA binding"/>
    <property type="evidence" value="ECO:0007669"/>
    <property type="project" value="UniProtKB-KW"/>
</dbReference>
<reference evidence="3" key="2">
    <citation type="submission" date="2023-04" db="EMBL/GenBank/DDBJ databases">
        <authorList>
            <person name="Bruccoleri R.E."/>
            <person name="Oakeley E.J."/>
            <person name="Faust A.-M."/>
            <person name="Dessus-Babus S."/>
            <person name="Altorfer M."/>
            <person name="Burckhardt D."/>
            <person name="Oertli M."/>
            <person name="Naumann U."/>
            <person name="Petersen F."/>
            <person name="Wong J."/>
        </authorList>
    </citation>
    <scope>NUCLEOTIDE SEQUENCE</scope>
    <source>
        <strain evidence="3">GSM-AAB239-AS_SAM_17_03QT</strain>
        <tissue evidence="3">Leaf</tissue>
    </source>
</reference>
<dbReference type="InterPro" id="IPR006712">
    <property type="entry name" value="HD-ZIP_N"/>
</dbReference>
<keyword evidence="4" id="KW-1185">Reference proteome</keyword>
<keyword evidence="3" id="KW-0238">DNA-binding</keyword>
<sequence>MMVGKEADLGLSLSLGPQSAPRHLLAMAPKPHWTELASAGERRLRGIDVNRAPVAAAERESEEDYAAGGASSSPNSAVSSVMSGGAGKGPRGELQRRGRRRRVQEEAAAVQGPVRCLGRQLQRA</sequence>
<organism evidence="3 4">
    <name type="scientific">Iris pallida</name>
    <name type="common">Sweet iris</name>
    <dbReference type="NCBI Taxonomy" id="29817"/>
    <lineage>
        <taxon>Eukaryota</taxon>
        <taxon>Viridiplantae</taxon>
        <taxon>Streptophyta</taxon>
        <taxon>Embryophyta</taxon>
        <taxon>Tracheophyta</taxon>
        <taxon>Spermatophyta</taxon>
        <taxon>Magnoliopsida</taxon>
        <taxon>Liliopsida</taxon>
        <taxon>Asparagales</taxon>
        <taxon>Iridaceae</taxon>
        <taxon>Iridoideae</taxon>
        <taxon>Irideae</taxon>
        <taxon>Iris</taxon>
    </lineage>
</organism>
<feature type="domain" description="HD-ZIP protein N-terminal" evidence="2">
    <location>
        <begin position="42"/>
        <end position="84"/>
    </location>
</feature>
<feature type="compositionally biased region" description="Low complexity" evidence="1">
    <location>
        <begin position="66"/>
        <end position="83"/>
    </location>
</feature>
<dbReference type="Proteomes" id="UP001140949">
    <property type="component" value="Unassembled WGS sequence"/>
</dbReference>
<name>A0AAX6H829_IRIPA</name>
<evidence type="ECO:0000313" key="4">
    <source>
        <dbReference type="Proteomes" id="UP001140949"/>
    </source>
</evidence>
<feature type="region of interest" description="Disordered" evidence="1">
    <location>
        <begin position="55"/>
        <end position="111"/>
    </location>
</feature>
<accession>A0AAX6H829</accession>
<proteinExistence type="predicted"/>
<protein>
    <submittedName>
        <fullName evidence="3">Homeobox-leucine zipper protein HOX1-like</fullName>
    </submittedName>
</protein>
<evidence type="ECO:0000259" key="2">
    <source>
        <dbReference type="Pfam" id="PF04618"/>
    </source>
</evidence>
<keyword evidence="3" id="KW-0371">Homeobox</keyword>
<dbReference type="EMBL" id="JANAVB010011598">
    <property type="protein sequence ID" value="KAJ6836993.1"/>
    <property type="molecule type" value="Genomic_DNA"/>
</dbReference>
<comment type="caution">
    <text evidence="3">The sequence shown here is derived from an EMBL/GenBank/DDBJ whole genome shotgun (WGS) entry which is preliminary data.</text>
</comment>
<dbReference type="AlphaFoldDB" id="A0AAX6H829"/>
<evidence type="ECO:0000313" key="3">
    <source>
        <dbReference type="EMBL" id="KAJ6836993.1"/>
    </source>
</evidence>
<reference evidence="3" key="1">
    <citation type="journal article" date="2023" name="GigaByte">
        <title>Genome assembly of the bearded iris, Iris pallida Lam.</title>
        <authorList>
            <person name="Bruccoleri R.E."/>
            <person name="Oakeley E.J."/>
            <person name="Faust A.M.E."/>
            <person name="Altorfer M."/>
            <person name="Dessus-Babus S."/>
            <person name="Burckhardt D."/>
            <person name="Oertli M."/>
            <person name="Naumann U."/>
            <person name="Petersen F."/>
            <person name="Wong J."/>
        </authorList>
    </citation>
    <scope>NUCLEOTIDE SEQUENCE</scope>
    <source>
        <strain evidence="3">GSM-AAB239-AS_SAM_17_03QT</strain>
    </source>
</reference>
<evidence type="ECO:0000256" key="1">
    <source>
        <dbReference type="SAM" id="MobiDB-lite"/>
    </source>
</evidence>
<dbReference type="Pfam" id="PF04618">
    <property type="entry name" value="HD-ZIP_N"/>
    <property type="match status" value="1"/>
</dbReference>